<evidence type="ECO:0000313" key="3">
    <source>
        <dbReference type="EMBL" id="MBB6171892.1"/>
    </source>
</evidence>
<evidence type="ECO:0000313" key="4">
    <source>
        <dbReference type="Proteomes" id="UP000546642"/>
    </source>
</evidence>
<feature type="domain" description="DUF11" evidence="2">
    <location>
        <begin position="915"/>
        <end position="1009"/>
    </location>
</feature>
<feature type="transmembrane region" description="Helical" evidence="1">
    <location>
        <begin position="490"/>
        <end position="511"/>
    </location>
</feature>
<dbReference type="InterPro" id="IPR009091">
    <property type="entry name" value="RCC1/BLIP-II"/>
</dbReference>
<keyword evidence="1" id="KW-0472">Membrane</keyword>
<keyword evidence="1" id="KW-0812">Transmembrane</keyword>
<dbReference type="GO" id="GO:0005975">
    <property type="term" value="P:carbohydrate metabolic process"/>
    <property type="evidence" value="ECO:0007669"/>
    <property type="project" value="UniProtKB-ARBA"/>
</dbReference>
<sequence length="1409" mass="146319">MKTVQTMYAIPGPRGELDLEAEQRDEVRPLRTGRVMMRGWGTLWVPREVTHGGVETVVRGELGYMAALRHGTVIEWYGQIVKEFPDEHQGKVVAISCGGGPFSVALLATGQIVPWGRADVVAMLDRAMPEAIRNRKASAVAAGVDDIVAIVDGAVHWWGDWEGRGHERVLFTPVAGERAVEIAAGIGYALIRTSKNRLVAWTKDPDDEPIRPPKALEAAQVTAVSAVARMAMALTESGEAFAWGFDGSGIRRGRAVAPPPGGWESPTEPGNVGIAAGYWAFLARPDGSALAWGYPSGSIWEEIDKVFPGPTVIQRNRYLCQKIGFEAPVQRLFGCRDACAMAIGPATDAEVTLQEGYAFPAKVQPGGDLGFSWRVDNAGPTKATGIEVTVELPDKVSLHPKYKEALDEKAIVKVGDNTYRFKAADLDPEEDGETVPLMTVVDKDASGKLTATATVTAANIADPAAPLDAWADVASEQDGGSKWDSSRDGALWGAILGALIAGLFVWLFRVLPGGGMGNPIRGMRKNRRNRRRKTKLTTLGLEGRSGTAPPKAGAQITMTWTVKNTGSNETRAPVSATITAPLGLTVKKAEATKGTATRLGRREVLYRPGSLGKGQSAEVKITAVVDDDPPAAIPVAGIATASNVVAPGLYTLNLRPRHVVKLRLPGGKATPAQVGVGEDVTFEWKLTNGGPSTARRPKLTVTVPKGLDKPTVTVNGTALAVTKKGKNQLTAELADIKAKGSMTLRMKGAVTKSATKDLTASAEVAAADADPSPVRAEATAAVRTTLGVDGRILGTVTAGGKATYLWTVRNTGAVEAEDIRLTMPLLPTAQATFSESAPTATAAGGKLTWKPGRLRPKRATSVIAVFDVDADQSGGKLGPVQAEATAGNAGQARSATKPTADIIERSVLGITGSTGTKVTIGQQATFTWAVGNTGVSVARKVTVDFDVPDTIDGMNLTTTKGKVADGTVTIDSLPPGEGNEATITLTGVLVAQDAGPVAVKADVKEDGKEDGKALTSGTSAVVAVSDAVVKVAPVDGNPESVTAGGSATLAWSTVLFGHGRPHGAAVRLGVPDGAQVTAITVNGHAVAVPAGERNPLVPVDVTPSAPITIKATYAVADDLAARDLTFTATPVWDGAPRDTPAVCETLTVERKAALGIGMRLSHPDPACAGGSVSLVWEISNEGPSSCAEVTLAVPVIDGFVPRGATVDAIPARITESQAPRAWLIPVGPLGGGSDALVVLNVDVAADAAVGPRAPKAVVTGKDPDACNEAPGQVKVVRETVEKAIVTSAPASCTAGDPVTYAWMLENDGPSVADVEFTVVVRGDKAAVTVPPDQVVGARVTRANAATTVTWKPDRPVAPGEAHPIAFNAFTDDIAGRITVTTGLVVNGRSDEKTTDQFHTTVISARAAAV</sequence>
<dbReference type="RefSeq" id="WP_184075178.1">
    <property type="nucleotide sequence ID" value="NZ_JACHDS010000001.1"/>
</dbReference>
<evidence type="ECO:0000256" key="1">
    <source>
        <dbReference type="SAM" id="Phobius"/>
    </source>
</evidence>
<name>A0A7W9YGV3_9ACTN</name>
<dbReference type="EMBL" id="JACHDS010000001">
    <property type="protein sequence ID" value="MBB6171892.1"/>
    <property type="molecule type" value="Genomic_DNA"/>
</dbReference>
<dbReference type="InterPro" id="IPR001434">
    <property type="entry name" value="OmcB-like_DUF11"/>
</dbReference>
<dbReference type="InterPro" id="IPR013783">
    <property type="entry name" value="Ig-like_fold"/>
</dbReference>
<dbReference type="PANTHER" id="PTHR35902">
    <property type="entry name" value="S-LAYER DOMAIN-LIKE PROTEIN-RELATED"/>
    <property type="match status" value="1"/>
</dbReference>
<accession>A0A7W9YGV3</accession>
<comment type="caution">
    <text evidence="3">The sequence shown here is derived from an EMBL/GenBank/DDBJ whole genome shotgun (WGS) entry which is preliminary data.</text>
</comment>
<protein>
    <recommendedName>
        <fullName evidence="2">DUF11 domain-containing protein</fullName>
    </recommendedName>
</protein>
<dbReference type="Gene3D" id="2.130.10.30">
    <property type="entry name" value="Regulator of chromosome condensation 1/beta-lactamase-inhibitor protein II"/>
    <property type="match status" value="1"/>
</dbReference>
<feature type="domain" description="DUF11" evidence="2">
    <location>
        <begin position="669"/>
        <end position="775"/>
    </location>
</feature>
<proteinExistence type="predicted"/>
<organism evidence="3 4">
    <name type="scientific">Nocardiopsis mwathae</name>
    <dbReference type="NCBI Taxonomy" id="1472723"/>
    <lineage>
        <taxon>Bacteria</taxon>
        <taxon>Bacillati</taxon>
        <taxon>Actinomycetota</taxon>
        <taxon>Actinomycetes</taxon>
        <taxon>Streptosporangiales</taxon>
        <taxon>Nocardiopsidaceae</taxon>
        <taxon>Nocardiopsis</taxon>
    </lineage>
</organism>
<reference evidence="3 4" key="1">
    <citation type="submission" date="2020-08" db="EMBL/GenBank/DDBJ databases">
        <title>Sequencing the genomes of 1000 actinobacteria strains.</title>
        <authorList>
            <person name="Klenk H.-P."/>
        </authorList>
    </citation>
    <scope>NUCLEOTIDE SEQUENCE [LARGE SCALE GENOMIC DNA]</scope>
    <source>
        <strain evidence="3 4">DSM 46659</strain>
    </source>
</reference>
<dbReference type="SUPFAM" id="SSF50985">
    <property type="entry name" value="RCC1/BLIP-II"/>
    <property type="match status" value="1"/>
</dbReference>
<feature type="domain" description="DUF11" evidence="2">
    <location>
        <begin position="546"/>
        <end position="628"/>
    </location>
</feature>
<gene>
    <name evidence="3" type="ORF">HNR23_001952</name>
</gene>
<keyword evidence="1" id="KW-1133">Transmembrane helix</keyword>
<dbReference type="Gene3D" id="2.60.40.10">
    <property type="entry name" value="Immunoglobulins"/>
    <property type="match status" value="1"/>
</dbReference>
<dbReference type="PANTHER" id="PTHR35902:SF6">
    <property type="entry name" value="CONSERVED WITHIN P. AEROPHILUM"/>
    <property type="match status" value="1"/>
</dbReference>
<dbReference type="Proteomes" id="UP000546642">
    <property type="component" value="Unassembled WGS sequence"/>
</dbReference>
<dbReference type="Pfam" id="PF01345">
    <property type="entry name" value="DUF11"/>
    <property type="match status" value="4"/>
</dbReference>
<evidence type="ECO:0000259" key="2">
    <source>
        <dbReference type="Pfam" id="PF01345"/>
    </source>
</evidence>
<keyword evidence="4" id="KW-1185">Reference proteome</keyword>
<feature type="domain" description="DUF11" evidence="2">
    <location>
        <begin position="361"/>
        <end position="464"/>
    </location>
</feature>